<keyword evidence="3" id="KW-1185">Reference proteome</keyword>
<dbReference type="KEGG" id="otk:C6570_00980"/>
<dbReference type="EMBL" id="CP027666">
    <property type="protein sequence ID" value="AVO35899.1"/>
    <property type="molecule type" value="Genomic_DNA"/>
</dbReference>
<dbReference type="GO" id="GO:0005886">
    <property type="term" value="C:plasma membrane"/>
    <property type="evidence" value="ECO:0007669"/>
    <property type="project" value="TreeGrafter"/>
</dbReference>
<dbReference type="PIRSF" id="PIRSF016789">
    <property type="entry name" value="DUF454"/>
    <property type="match status" value="1"/>
</dbReference>
<dbReference type="AlphaFoldDB" id="A0A2S0MJ36"/>
<feature type="transmembrane region" description="Helical" evidence="1">
    <location>
        <begin position="96"/>
        <end position="114"/>
    </location>
</feature>
<sequence>MAVLAWRALALVFLGLGLIGIALPVMPTVPFLIASAWAASRGWPAFEAWLLAHRIFGPPIVQWRQHGAIPRRIKWLSCSMMACSALGMQFFPAIPLWLRIAVPVVMLAVGIWLWRRPDA</sequence>
<evidence type="ECO:0000256" key="1">
    <source>
        <dbReference type="SAM" id="Phobius"/>
    </source>
</evidence>
<dbReference type="InterPro" id="IPR007401">
    <property type="entry name" value="DUF454"/>
</dbReference>
<dbReference type="PANTHER" id="PTHR35813">
    <property type="entry name" value="INNER MEMBRANE PROTEIN YBAN"/>
    <property type="match status" value="1"/>
</dbReference>
<proteinExistence type="predicted"/>
<keyword evidence="1" id="KW-1133">Transmembrane helix</keyword>
<keyword evidence="1" id="KW-0472">Membrane</keyword>
<organism evidence="2 3">
    <name type="scientific">Ottowia oryzae</name>
    <dbReference type="NCBI Taxonomy" id="2109914"/>
    <lineage>
        <taxon>Bacteria</taxon>
        <taxon>Pseudomonadati</taxon>
        <taxon>Pseudomonadota</taxon>
        <taxon>Betaproteobacteria</taxon>
        <taxon>Burkholderiales</taxon>
        <taxon>Comamonadaceae</taxon>
        <taxon>Ottowia</taxon>
    </lineage>
</organism>
<dbReference type="Proteomes" id="UP000239709">
    <property type="component" value="Chromosome"/>
</dbReference>
<dbReference type="OrthoDB" id="9816293at2"/>
<evidence type="ECO:0000313" key="3">
    <source>
        <dbReference type="Proteomes" id="UP000239709"/>
    </source>
</evidence>
<protein>
    <submittedName>
        <fullName evidence="2">DUF454 domain-containing protein</fullName>
    </submittedName>
</protein>
<keyword evidence="1" id="KW-0812">Transmembrane</keyword>
<gene>
    <name evidence="2" type="ORF">C6570_00980</name>
</gene>
<dbReference type="PANTHER" id="PTHR35813:SF1">
    <property type="entry name" value="INNER MEMBRANE PROTEIN YBAN"/>
    <property type="match status" value="1"/>
</dbReference>
<dbReference type="Pfam" id="PF04304">
    <property type="entry name" value="DUF454"/>
    <property type="match status" value="1"/>
</dbReference>
<accession>A0A2S0MJ36</accession>
<reference evidence="2 3" key="1">
    <citation type="submission" date="2018-03" db="EMBL/GenBank/DDBJ databases">
        <title>Genome sequencing of Ottowia sp.</title>
        <authorList>
            <person name="Kim S.-J."/>
            <person name="Heo J."/>
            <person name="Kwon S.-W."/>
        </authorList>
    </citation>
    <scope>NUCLEOTIDE SEQUENCE [LARGE SCALE GENOMIC DNA]</scope>
    <source>
        <strain evidence="2 3">KADR8-3</strain>
    </source>
</reference>
<evidence type="ECO:0000313" key="2">
    <source>
        <dbReference type="EMBL" id="AVO35899.1"/>
    </source>
</evidence>
<name>A0A2S0MJ36_9BURK</name>